<dbReference type="GO" id="GO:0015104">
    <property type="term" value="F:antimonite transmembrane transporter activity"/>
    <property type="evidence" value="ECO:0007669"/>
    <property type="project" value="TreeGrafter"/>
</dbReference>
<sequence>MTARISSQKKMSFVDRFLTLWIFIAMGIGIALAKWSPNFVYWIQSQEKGGTNVPIALGLIFMMVPPLAKVNYTRIPKAFGRKDLIFYSLILNWIVGPMLMFLLAFLFFPDNNDYRIGLILIGVARCIAMVLVWNDLADGDREVAAGLVALNSIFQLLFYGSLAFFFVGILPELFGFQNTLINIHYWDIASSVLIYLGIPFFLGWFIRTVSISIKGEDWTINKLLPFLSPITLIFLLLTITVIFSLKGDALFLIPFDVIRIAIPLLIYFIFMFLFSFALGVIIKADYQKNAAISFTAAGNNFELAIAVAIGTFGITSGQAFVGIVGPLIEIPTLVFIVKIAKKLRQRFYNKGVTA</sequence>
<evidence type="ECO:0000313" key="12">
    <source>
        <dbReference type="Proteomes" id="UP000298058"/>
    </source>
</evidence>
<dbReference type="GO" id="GO:0015105">
    <property type="term" value="F:arsenite transmembrane transporter activity"/>
    <property type="evidence" value="ECO:0007669"/>
    <property type="project" value="TreeGrafter"/>
</dbReference>
<dbReference type="InterPro" id="IPR038770">
    <property type="entry name" value="Na+/solute_symporter_sf"/>
</dbReference>
<evidence type="ECO:0000256" key="7">
    <source>
        <dbReference type="ARBA" id="ARBA00022989"/>
    </source>
</evidence>
<keyword evidence="3 9" id="KW-0813">Transport</keyword>
<keyword evidence="5 9" id="KW-0812">Transmembrane</keyword>
<dbReference type="GO" id="GO:0015297">
    <property type="term" value="F:antiporter activity"/>
    <property type="evidence" value="ECO:0007669"/>
    <property type="project" value="UniProtKB-UniRule"/>
</dbReference>
<dbReference type="RefSeq" id="WP_135759288.1">
    <property type="nucleotide sequence ID" value="NZ_RQHW01000013.1"/>
</dbReference>
<feature type="transmembrane region" description="Helical" evidence="10">
    <location>
        <begin position="12"/>
        <end position="33"/>
    </location>
</feature>
<dbReference type="PANTHER" id="PTHR43057">
    <property type="entry name" value="ARSENITE EFFLUX TRANSPORTER"/>
    <property type="match status" value="1"/>
</dbReference>
<dbReference type="FunFam" id="1.20.1530.20:FF:000009">
    <property type="entry name" value="Arsenite transporter, ACR3 family"/>
    <property type="match status" value="1"/>
</dbReference>
<dbReference type="NCBIfam" id="TIGR00832">
    <property type="entry name" value="acr3"/>
    <property type="match status" value="1"/>
</dbReference>
<reference evidence="11" key="1">
    <citation type="journal article" date="2019" name="PLoS Negl. Trop. Dis.">
        <title>Revisiting the worldwide diversity of Leptospira species in the environment.</title>
        <authorList>
            <person name="Vincent A.T."/>
            <person name="Schiettekatte O."/>
            <person name="Bourhy P."/>
            <person name="Veyrier F.J."/>
            <person name="Picardeau M."/>
        </authorList>
    </citation>
    <scope>NUCLEOTIDE SEQUENCE [LARGE SCALE GENOMIC DNA]</scope>
    <source>
        <strain evidence="11">201300427</strain>
    </source>
</reference>
<evidence type="ECO:0000256" key="6">
    <source>
        <dbReference type="ARBA" id="ARBA00022849"/>
    </source>
</evidence>
<keyword evidence="7 9" id="KW-1133">Transmembrane helix</keyword>
<dbReference type="PIRSF" id="PIRSF005508">
    <property type="entry name" value="Acr3"/>
    <property type="match status" value="1"/>
</dbReference>
<feature type="transmembrane region" description="Helical" evidence="10">
    <location>
        <begin position="294"/>
        <end position="314"/>
    </location>
</feature>
<dbReference type="AlphaFoldDB" id="A0A4R9M111"/>
<comment type="similarity">
    <text evidence="2 9">Belongs to the arsenical resistance-3 (ACR3) (TC 2.A.59) family.</text>
</comment>
<feature type="transmembrane region" description="Helical" evidence="10">
    <location>
        <begin position="145"/>
        <end position="171"/>
    </location>
</feature>
<feature type="transmembrane region" description="Helical" evidence="10">
    <location>
        <begin position="114"/>
        <end position="133"/>
    </location>
</feature>
<evidence type="ECO:0000256" key="10">
    <source>
        <dbReference type="SAM" id="Phobius"/>
    </source>
</evidence>
<evidence type="ECO:0000256" key="9">
    <source>
        <dbReference type="PIRNR" id="PIRNR005508"/>
    </source>
</evidence>
<keyword evidence="4 9" id="KW-1003">Cell membrane</keyword>
<feature type="transmembrane region" description="Helical" evidence="10">
    <location>
        <begin position="257"/>
        <end position="282"/>
    </location>
</feature>
<evidence type="ECO:0000256" key="2">
    <source>
        <dbReference type="ARBA" id="ARBA00010110"/>
    </source>
</evidence>
<organism evidence="11 12">
    <name type="scientific">Leptospira idonii</name>
    <dbReference type="NCBI Taxonomy" id="1193500"/>
    <lineage>
        <taxon>Bacteria</taxon>
        <taxon>Pseudomonadati</taxon>
        <taxon>Spirochaetota</taxon>
        <taxon>Spirochaetia</taxon>
        <taxon>Leptospirales</taxon>
        <taxon>Leptospiraceae</taxon>
        <taxon>Leptospira</taxon>
    </lineage>
</organism>
<dbReference type="PANTHER" id="PTHR43057:SF1">
    <property type="entry name" value="ARSENICAL-RESISTANCE PROTEIN 3"/>
    <property type="match status" value="1"/>
</dbReference>
<dbReference type="Proteomes" id="UP000298058">
    <property type="component" value="Unassembled WGS sequence"/>
</dbReference>
<feature type="transmembrane region" description="Helical" evidence="10">
    <location>
        <begin position="84"/>
        <end position="108"/>
    </location>
</feature>
<name>A0A4R9M111_9LEPT</name>
<dbReference type="GO" id="GO:0046685">
    <property type="term" value="P:response to arsenic-containing substance"/>
    <property type="evidence" value="ECO:0007669"/>
    <property type="project" value="UniProtKB-KW"/>
</dbReference>
<accession>A0A4R9M111</accession>
<keyword evidence="12" id="KW-1185">Reference proteome</keyword>
<dbReference type="OrthoDB" id="9771457at2"/>
<evidence type="ECO:0000256" key="3">
    <source>
        <dbReference type="ARBA" id="ARBA00022448"/>
    </source>
</evidence>
<evidence type="ECO:0000256" key="8">
    <source>
        <dbReference type="ARBA" id="ARBA00023136"/>
    </source>
</evidence>
<dbReference type="Pfam" id="PF01758">
    <property type="entry name" value="SBF"/>
    <property type="match status" value="1"/>
</dbReference>
<dbReference type="InterPro" id="IPR002657">
    <property type="entry name" value="BilAc:Na_symport/Acr3"/>
</dbReference>
<keyword evidence="6" id="KW-0059">Arsenical resistance</keyword>
<protein>
    <submittedName>
        <fullName evidence="11">ACR3 family arsenite efflux transporter</fullName>
    </submittedName>
</protein>
<keyword evidence="8 9" id="KW-0472">Membrane</keyword>
<evidence type="ECO:0000256" key="1">
    <source>
        <dbReference type="ARBA" id="ARBA00004651"/>
    </source>
</evidence>
<comment type="caution">
    <text evidence="11">The sequence shown here is derived from an EMBL/GenBank/DDBJ whole genome shotgun (WGS) entry which is preliminary data.</text>
</comment>
<comment type="subcellular location">
    <subcellularLocation>
        <location evidence="1 9">Cell membrane</location>
        <topology evidence="1 9">Multi-pass membrane protein</topology>
    </subcellularLocation>
</comment>
<dbReference type="GO" id="GO:0005886">
    <property type="term" value="C:plasma membrane"/>
    <property type="evidence" value="ECO:0007669"/>
    <property type="project" value="UniProtKB-SubCell"/>
</dbReference>
<proteinExistence type="inferred from homology"/>
<gene>
    <name evidence="11" type="primary">arsB</name>
    <name evidence="11" type="ORF">EHS15_04225</name>
</gene>
<dbReference type="Gene3D" id="1.20.1530.20">
    <property type="match status" value="1"/>
</dbReference>
<evidence type="ECO:0000256" key="5">
    <source>
        <dbReference type="ARBA" id="ARBA00022692"/>
    </source>
</evidence>
<dbReference type="EMBL" id="RQHW01000013">
    <property type="protein sequence ID" value="TGN20424.1"/>
    <property type="molecule type" value="Genomic_DNA"/>
</dbReference>
<evidence type="ECO:0000256" key="4">
    <source>
        <dbReference type="ARBA" id="ARBA00022475"/>
    </source>
</evidence>
<evidence type="ECO:0000313" key="11">
    <source>
        <dbReference type="EMBL" id="TGN20424.1"/>
    </source>
</evidence>
<feature type="transmembrane region" description="Helical" evidence="10">
    <location>
        <begin position="226"/>
        <end position="245"/>
    </location>
</feature>
<feature type="transmembrane region" description="Helical" evidence="10">
    <location>
        <begin position="320"/>
        <end position="340"/>
    </location>
</feature>
<dbReference type="InterPro" id="IPR004706">
    <property type="entry name" value="Arsenical-R_Acr3"/>
</dbReference>
<feature type="transmembrane region" description="Helical" evidence="10">
    <location>
        <begin position="53"/>
        <end position="72"/>
    </location>
</feature>
<feature type="transmembrane region" description="Helical" evidence="10">
    <location>
        <begin position="183"/>
        <end position="206"/>
    </location>
</feature>